<dbReference type="Pfam" id="PF01532">
    <property type="entry name" value="Glyco_hydro_47"/>
    <property type="match status" value="1"/>
</dbReference>
<dbReference type="SUPFAM" id="SSF48225">
    <property type="entry name" value="Seven-hairpin glycosidases"/>
    <property type="match status" value="1"/>
</dbReference>
<dbReference type="Proteomes" id="UP000194236">
    <property type="component" value="Unassembled WGS sequence"/>
</dbReference>
<gene>
    <name evidence="7" type="ORF">BLA29_014120</name>
</gene>
<feature type="non-terminal residue" evidence="7">
    <location>
        <position position="85"/>
    </location>
</feature>
<evidence type="ECO:0000313" key="7">
    <source>
        <dbReference type="EMBL" id="OTF81858.1"/>
    </source>
</evidence>
<dbReference type="GO" id="GO:0005975">
    <property type="term" value="P:carbohydrate metabolic process"/>
    <property type="evidence" value="ECO:0007669"/>
    <property type="project" value="InterPro"/>
</dbReference>
<dbReference type="GO" id="GO:0005783">
    <property type="term" value="C:endoplasmic reticulum"/>
    <property type="evidence" value="ECO:0007669"/>
    <property type="project" value="TreeGrafter"/>
</dbReference>
<accession>A0A1Y3BPI2</accession>
<comment type="pathway">
    <text evidence="2">Protein modification; protein glycosylation.</text>
</comment>
<evidence type="ECO:0000256" key="5">
    <source>
        <dbReference type="ARBA" id="ARBA00023157"/>
    </source>
</evidence>
<evidence type="ECO:0000313" key="8">
    <source>
        <dbReference type="Proteomes" id="UP000194236"/>
    </source>
</evidence>
<dbReference type="InterPro" id="IPR050749">
    <property type="entry name" value="Glycosyl_Hydrolase_47"/>
</dbReference>
<protein>
    <recommendedName>
        <fullName evidence="6">alpha-1,2-Mannosidase</fullName>
        <ecNumber evidence="6">3.2.1.-</ecNumber>
    </recommendedName>
</protein>
<comment type="caution">
    <text evidence="7">The sequence shown here is derived from an EMBL/GenBank/DDBJ whole genome shotgun (WGS) entry which is preliminary data.</text>
</comment>
<dbReference type="PANTHER" id="PTHR11742">
    <property type="entry name" value="MANNOSYL-OLIGOSACCHARIDE ALPHA-1,2-MANNOSIDASE-RELATED"/>
    <property type="match status" value="1"/>
</dbReference>
<keyword evidence="4 6" id="KW-0378">Hydrolase</keyword>
<dbReference type="AlphaFoldDB" id="A0A1Y3BPI2"/>
<organism evidence="7 8">
    <name type="scientific">Euroglyphus maynei</name>
    <name type="common">Mayne's house dust mite</name>
    <dbReference type="NCBI Taxonomy" id="6958"/>
    <lineage>
        <taxon>Eukaryota</taxon>
        <taxon>Metazoa</taxon>
        <taxon>Ecdysozoa</taxon>
        <taxon>Arthropoda</taxon>
        <taxon>Chelicerata</taxon>
        <taxon>Arachnida</taxon>
        <taxon>Acari</taxon>
        <taxon>Acariformes</taxon>
        <taxon>Sarcoptiformes</taxon>
        <taxon>Astigmata</taxon>
        <taxon>Psoroptidia</taxon>
        <taxon>Analgoidea</taxon>
        <taxon>Pyroglyphidae</taxon>
        <taxon>Pyroglyphinae</taxon>
        <taxon>Euroglyphus</taxon>
    </lineage>
</organism>
<dbReference type="GO" id="GO:0005509">
    <property type="term" value="F:calcium ion binding"/>
    <property type="evidence" value="ECO:0007669"/>
    <property type="project" value="InterPro"/>
</dbReference>
<dbReference type="Gene3D" id="1.50.10.10">
    <property type="match status" value="1"/>
</dbReference>
<keyword evidence="8" id="KW-1185">Reference proteome</keyword>
<reference evidence="7 8" key="1">
    <citation type="submission" date="2017-03" db="EMBL/GenBank/DDBJ databases">
        <title>Genome Survey of Euroglyphus maynei.</title>
        <authorList>
            <person name="Arlian L.G."/>
            <person name="Morgan M.S."/>
            <person name="Rider S.D."/>
        </authorList>
    </citation>
    <scope>NUCLEOTIDE SEQUENCE [LARGE SCALE GENOMIC DNA]</scope>
    <source>
        <strain evidence="7">Arlian Lab</strain>
        <tissue evidence="7">Whole body</tissue>
    </source>
</reference>
<dbReference type="InterPro" id="IPR001382">
    <property type="entry name" value="Glyco_hydro_47"/>
</dbReference>
<evidence type="ECO:0000256" key="3">
    <source>
        <dbReference type="ARBA" id="ARBA00007658"/>
    </source>
</evidence>
<dbReference type="PRINTS" id="PR00747">
    <property type="entry name" value="GLYHDRLASE47"/>
</dbReference>
<evidence type="ECO:0000256" key="6">
    <source>
        <dbReference type="RuleBase" id="RU361193"/>
    </source>
</evidence>
<comment type="similarity">
    <text evidence="3 6">Belongs to the glycosyl hydrolase 47 family.</text>
</comment>
<proteinExistence type="inferred from homology"/>
<evidence type="ECO:0000256" key="1">
    <source>
        <dbReference type="ARBA" id="ARBA00001913"/>
    </source>
</evidence>
<dbReference type="InterPro" id="IPR036026">
    <property type="entry name" value="Seven-hairpin_glycosidases"/>
</dbReference>
<dbReference type="GO" id="GO:0000139">
    <property type="term" value="C:Golgi membrane"/>
    <property type="evidence" value="ECO:0007669"/>
    <property type="project" value="TreeGrafter"/>
</dbReference>
<comment type="cofactor">
    <cofactor evidence="1">
        <name>Ca(2+)</name>
        <dbReference type="ChEBI" id="CHEBI:29108"/>
    </cofactor>
</comment>
<name>A0A1Y3BPI2_EURMA</name>
<keyword evidence="6" id="KW-0326">Glycosidase</keyword>
<dbReference type="GO" id="GO:0004571">
    <property type="term" value="F:mannosyl-oligosaccharide 1,2-alpha-mannosidase activity"/>
    <property type="evidence" value="ECO:0007669"/>
    <property type="project" value="InterPro"/>
</dbReference>
<dbReference type="InterPro" id="IPR012341">
    <property type="entry name" value="6hp_glycosidase-like_sf"/>
</dbReference>
<dbReference type="OrthoDB" id="8118055at2759"/>
<dbReference type="PANTHER" id="PTHR11742:SF6">
    <property type="entry name" value="MANNOSYL-OLIGOSACCHARIDE ALPHA-1,2-MANNOSIDASE IA-RELATED"/>
    <property type="match status" value="1"/>
</dbReference>
<evidence type="ECO:0000256" key="2">
    <source>
        <dbReference type="ARBA" id="ARBA00004922"/>
    </source>
</evidence>
<dbReference type="EMBL" id="MUJZ01011438">
    <property type="protein sequence ID" value="OTF81858.1"/>
    <property type="molecule type" value="Genomic_DNA"/>
</dbReference>
<dbReference type="EC" id="3.2.1.-" evidence="6"/>
<evidence type="ECO:0000256" key="4">
    <source>
        <dbReference type="ARBA" id="ARBA00022801"/>
    </source>
</evidence>
<sequence length="85" mass="9643">MGLMDRFEDGRKWISENLDFDNIRSELSVFETIIRYVGGLLTCYAFTKDEMFLQKAVNITNRMLPAFDTPTGLPHALIKPAIGTS</sequence>
<keyword evidence="5" id="KW-1015">Disulfide bond</keyword>